<keyword evidence="5 9" id="KW-1133">Transmembrane helix</keyword>
<gene>
    <name evidence="12" type="ORF">PECAL_5P22000</name>
</gene>
<dbReference type="PRINTS" id="PR00219">
    <property type="entry name" value="SYNAPTOBREVN"/>
</dbReference>
<keyword evidence="2" id="KW-0813">Transport</keyword>
<evidence type="ECO:0000256" key="3">
    <source>
        <dbReference type="ARBA" id="ARBA00022692"/>
    </source>
</evidence>
<dbReference type="Proteomes" id="UP000789595">
    <property type="component" value="Unassembled WGS sequence"/>
</dbReference>
<dbReference type="GO" id="GO:0005737">
    <property type="term" value="C:cytoplasm"/>
    <property type="evidence" value="ECO:0007669"/>
    <property type="project" value="UniProtKB-ARBA"/>
</dbReference>
<evidence type="ECO:0000256" key="2">
    <source>
        <dbReference type="ARBA" id="ARBA00022448"/>
    </source>
</evidence>
<keyword evidence="6 9" id="KW-0472">Membrane</keyword>
<dbReference type="GO" id="GO:0016192">
    <property type="term" value="P:vesicle-mediated transport"/>
    <property type="evidence" value="ECO:0007669"/>
    <property type="project" value="InterPro"/>
</dbReference>
<keyword evidence="8" id="KW-0175">Coiled coil</keyword>
<reference evidence="12" key="1">
    <citation type="submission" date="2021-11" db="EMBL/GenBank/DDBJ databases">
        <authorList>
            <consortium name="Genoscope - CEA"/>
            <person name="William W."/>
        </authorList>
    </citation>
    <scope>NUCLEOTIDE SEQUENCE</scope>
</reference>
<evidence type="ECO:0000256" key="9">
    <source>
        <dbReference type="SAM" id="Phobius"/>
    </source>
</evidence>
<dbReference type="InterPro" id="IPR001388">
    <property type="entry name" value="Synaptobrevin-like"/>
</dbReference>
<feature type="transmembrane region" description="Helical" evidence="9">
    <location>
        <begin position="191"/>
        <end position="212"/>
    </location>
</feature>
<dbReference type="GO" id="GO:0015031">
    <property type="term" value="P:protein transport"/>
    <property type="evidence" value="ECO:0007669"/>
    <property type="project" value="UniProtKB-KW"/>
</dbReference>
<dbReference type="CDD" id="cd14824">
    <property type="entry name" value="Longin"/>
    <property type="match status" value="1"/>
</dbReference>
<comment type="subcellular location">
    <subcellularLocation>
        <location evidence="7">Endomembrane system</location>
        <topology evidence="7">Single-pass type IV membrane protein</topology>
    </subcellularLocation>
</comment>
<sequence>MTILYSLVARGKTVLSEFTFTSGNFPTITRLLLAKIDCGRDGKVSYVYDQYVFHYLCDDGILYLCMCDDDQHQKRRIPFAFLDDIKQRFLDAHGDERHTAIAFAMNHEFSRVLRRQMDVFNGPMATESQFSDVRGKLDDVKDVMVKNIEMVLERGEKLELLVDKTDRLNATAFTFERSSRRLKEQMFWKKVKLYLTFLSLAGFVIFILVWIACGADFGKCRKEK</sequence>
<evidence type="ECO:0000256" key="7">
    <source>
        <dbReference type="ARBA" id="ARBA00046280"/>
    </source>
</evidence>
<dbReference type="Pfam" id="PF13774">
    <property type="entry name" value="Longin"/>
    <property type="match status" value="1"/>
</dbReference>
<dbReference type="Gene3D" id="3.30.450.50">
    <property type="entry name" value="Longin domain"/>
    <property type="match status" value="1"/>
</dbReference>
<dbReference type="SMART" id="SM01270">
    <property type="entry name" value="Longin"/>
    <property type="match status" value="1"/>
</dbReference>
<keyword evidence="13" id="KW-1185">Reference proteome</keyword>
<comment type="similarity">
    <text evidence="1">Belongs to the synaptobrevin family.</text>
</comment>
<protein>
    <recommendedName>
        <fullName evidence="14">V-SNARE coiled-coil homology domain-containing protein</fullName>
    </recommendedName>
</protein>
<evidence type="ECO:0000256" key="4">
    <source>
        <dbReference type="ARBA" id="ARBA00022927"/>
    </source>
</evidence>
<feature type="domain" description="V-SNARE coiled-coil homology" evidence="11">
    <location>
        <begin position="129"/>
        <end position="189"/>
    </location>
</feature>
<name>A0A8J2T1C4_9STRA</name>
<evidence type="ECO:0000313" key="12">
    <source>
        <dbReference type="EMBL" id="CAH0377673.1"/>
    </source>
</evidence>
<evidence type="ECO:0000259" key="11">
    <source>
        <dbReference type="PROSITE" id="PS50892"/>
    </source>
</evidence>
<dbReference type="InterPro" id="IPR010908">
    <property type="entry name" value="Longin_dom"/>
</dbReference>
<keyword evidence="4" id="KW-0653">Protein transport</keyword>
<evidence type="ECO:0008006" key="14">
    <source>
        <dbReference type="Google" id="ProtNLM"/>
    </source>
</evidence>
<dbReference type="InterPro" id="IPR011012">
    <property type="entry name" value="Longin-like_dom_sf"/>
</dbReference>
<feature type="domain" description="Longin" evidence="10">
    <location>
        <begin position="7"/>
        <end position="113"/>
    </location>
</feature>
<dbReference type="InterPro" id="IPR051097">
    <property type="entry name" value="Synaptobrevin-like_transport"/>
</dbReference>
<dbReference type="AlphaFoldDB" id="A0A8J2T1C4"/>
<accession>A0A8J2T1C4</accession>
<evidence type="ECO:0000256" key="5">
    <source>
        <dbReference type="ARBA" id="ARBA00022989"/>
    </source>
</evidence>
<proteinExistence type="inferred from homology"/>
<evidence type="ECO:0000256" key="8">
    <source>
        <dbReference type="PROSITE-ProRule" id="PRU00290"/>
    </source>
</evidence>
<dbReference type="PROSITE" id="PS50892">
    <property type="entry name" value="V_SNARE"/>
    <property type="match status" value="1"/>
</dbReference>
<evidence type="ECO:0000313" key="13">
    <source>
        <dbReference type="Proteomes" id="UP000789595"/>
    </source>
</evidence>
<dbReference type="SUPFAM" id="SSF64356">
    <property type="entry name" value="SNARE-like"/>
    <property type="match status" value="1"/>
</dbReference>
<dbReference type="GO" id="GO:0016020">
    <property type="term" value="C:membrane"/>
    <property type="evidence" value="ECO:0007669"/>
    <property type="project" value="InterPro"/>
</dbReference>
<dbReference type="PROSITE" id="PS50859">
    <property type="entry name" value="LONGIN"/>
    <property type="match status" value="1"/>
</dbReference>
<dbReference type="PANTHER" id="PTHR21136">
    <property type="entry name" value="SNARE PROTEINS"/>
    <property type="match status" value="1"/>
</dbReference>
<evidence type="ECO:0000259" key="10">
    <source>
        <dbReference type="PROSITE" id="PS50859"/>
    </source>
</evidence>
<dbReference type="Pfam" id="PF00957">
    <property type="entry name" value="Synaptobrevin"/>
    <property type="match status" value="1"/>
</dbReference>
<comment type="caution">
    <text evidence="12">The sequence shown here is derived from an EMBL/GenBank/DDBJ whole genome shotgun (WGS) entry which is preliminary data.</text>
</comment>
<organism evidence="12 13">
    <name type="scientific">Pelagomonas calceolata</name>
    <dbReference type="NCBI Taxonomy" id="35677"/>
    <lineage>
        <taxon>Eukaryota</taxon>
        <taxon>Sar</taxon>
        <taxon>Stramenopiles</taxon>
        <taxon>Ochrophyta</taxon>
        <taxon>Pelagophyceae</taxon>
        <taxon>Pelagomonadales</taxon>
        <taxon>Pelagomonadaceae</taxon>
        <taxon>Pelagomonas</taxon>
    </lineage>
</organism>
<dbReference type="OrthoDB" id="248747at2759"/>
<dbReference type="GO" id="GO:0012505">
    <property type="term" value="C:endomembrane system"/>
    <property type="evidence" value="ECO:0007669"/>
    <property type="project" value="UniProtKB-SubCell"/>
</dbReference>
<dbReference type="FunFam" id="3.30.450.50:FF:000015">
    <property type="entry name" value="Synaptobrevin 2 isoform 1"/>
    <property type="match status" value="1"/>
</dbReference>
<dbReference type="PANTHER" id="PTHR21136:SF168">
    <property type="entry name" value="VESICLE-ASSOCIATED MEMBRANE PROTEIN 9"/>
    <property type="match status" value="1"/>
</dbReference>
<evidence type="ECO:0000256" key="1">
    <source>
        <dbReference type="ARBA" id="ARBA00008025"/>
    </source>
</evidence>
<dbReference type="SUPFAM" id="SSF58038">
    <property type="entry name" value="SNARE fusion complex"/>
    <property type="match status" value="1"/>
</dbReference>
<evidence type="ECO:0000256" key="6">
    <source>
        <dbReference type="ARBA" id="ARBA00023136"/>
    </source>
</evidence>
<keyword evidence="3 9" id="KW-0812">Transmembrane</keyword>
<dbReference type="Gene3D" id="1.20.5.110">
    <property type="match status" value="1"/>
</dbReference>
<dbReference type="FunFam" id="1.20.5.110:FF:000004">
    <property type="entry name" value="Vesicle-associated membrane protein 7"/>
    <property type="match status" value="1"/>
</dbReference>
<dbReference type="EMBL" id="CAKKNE010000005">
    <property type="protein sequence ID" value="CAH0377673.1"/>
    <property type="molecule type" value="Genomic_DNA"/>
</dbReference>
<dbReference type="InterPro" id="IPR042855">
    <property type="entry name" value="V_SNARE_CC"/>
</dbReference>